<dbReference type="GeneID" id="9527658"/>
<protein>
    <submittedName>
        <fullName evidence="1">Predicted protein</fullName>
    </submittedName>
</protein>
<dbReference type="Proteomes" id="UP000008698">
    <property type="component" value="Unassembled WGS sequence"/>
</dbReference>
<sequence length="188" mass="19998">MAIMLGSSAICSIGEGRVSDVFWGGVQRTESDGSVPPKGEDQRRAARRVSVAVCGRNGPWGALCMHWRQPAGGGPRDMVNNPGVGPGQTWVQRRVEMKGTQGLDPYGRLNARELSASVRPGACGAVEGTIFFPLPQSDEVAEKACTPRAQVVVTVRCGCTSSQPSVKVPGVSDGWFRFEGVRCLPSRV</sequence>
<evidence type="ECO:0000313" key="1">
    <source>
        <dbReference type="EMBL" id="EEY21118.1"/>
    </source>
</evidence>
<reference evidence="2" key="1">
    <citation type="journal article" date="2011" name="PLoS Pathog.">
        <title>Comparative genomics yields insights into niche adaptation of plant vascular wilt pathogens.</title>
        <authorList>
            <person name="Klosterman S.J."/>
            <person name="Subbarao K.V."/>
            <person name="Kang S."/>
            <person name="Veronese P."/>
            <person name="Gold S.E."/>
            <person name="Thomma B.P.H.J."/>
            <person name="Chen Z."/>
            <person name="Henrissat B."/>
            <person name="Lee Y.-H."/>
            <person name="Park J."/>
            <person name="Garcia-Pedrajas M.D."/>
            <person name="Barbara D.J."/>
            <person name="Anchieta A."/>
            <person name="de Jonge R."/>
            <person name="Santhanam P."/>
            <person name="Maruthachalam K."/>
            <person name="Atallah Z."/>
            <person name="Amyotte S.G."/>
            <person name="Paz Z."/>
            <person name="Inderbitzin P."/>
            <person name="Hayes R.J."/>
            <person name="Heiman D.I."/>
            <person name="Young S."/>
            <person name="Zeng Q."/>
            <person name="Engels R."/>
            <person name="Galagan J."/>
            <person name="Cuomo C.A."/>
            <person name="Dobinson K.F."/>
            <person name="Ma L.-J."/>
        </authorList>
    </citation>
    <scope>NUCLEOTIDE SEQUENCE [LARGE SCALE GENOMIC DNA]</scope>
    <source>
        <strain evidence="2">VaMs.102 / ATCC MYA-4576 / FGSC 10136</strain>
    </source>
</reference>
<dbReference type="AlphaFoldDB" id="C9SQJ3"/>
<accession>C9SQJ3</accession>
<proteinExistence type="predicted"/>
<gene>
    <name evidence="1" type="ORF">VDBG_07228</name>
</gene>
<organism evidence="2">
    <name type="scientific">Verticillium alfalfae (strain VaMs.102 / ATCC MYA-4576 / FGSC 10136)</name>
    <name type="common">Verticillium wilt of alfalfa</name>
    <name type="synonym">Verticillium albo-atrum</name>
    <dbReference type="NCBI Taxonomy" id="526221"/>
    <lineage>
        <taxon>Eukaryota</taxon>
        <taxon>Fungi</taxon>
        <taxon>Dikarya</taxon>
        <taxon>Ascomycota</taxon>
        <taxon>Pezizomycotina</taxon>
        <taxon>Sordariomycetes</taxon>
        <taxon>Hypocreomycetidae</taxon>
        <taxon>Glomerellales</taxon>
        <taxon>Plectosphaerellaceae</taxon>
        <taxon>Verticillium</taxon>
    </lineage>
</organism>
<evidence type="ECO:0000313" key="2">
    <source>
        <dbReference type="Proteomes" id="UP000008698"/>
    </source>
</evidence>
<name>C9SQJ3_VERA1</name>
<dbReference type="KEGG" id="val:VDBG_07228"/>
<keyword evidence="2" id="KW-1185">Reference proteome</keyword>
<dbReference type="EMBL" id="DS985222">
    <property type="protein sequence ID" value="EEY21118.1"/>
    <property type="molecule type" value="Genomic_DNA"/>
</dbReference>
<dbReference type="HOGENOM" id="CLU_1442107_0_0_1"/>
<dbReference type="RefSeq" id="XP_003002657.1">
    <property type="nucleotide sequence ID" value="XM_003002611.1"/>
</dbReference>